<feature type="compositionally biased region" description="Polar residues" evidence="1">
    <location>
        <begin position="1"/>
        <end position="11"/>
    </location>
</feature>
<dbReference type="STRING" id="857342.A0A2T3BGH5"/>
<evidence type="ECO:0000313" key="4">
    <source>
        <dbReference type="Proteomes" id="UP000241818"/>
    </source>
</evidence>
<proteinExistence type="predicted"/>
<feature type="region of interest" description="Disordered" evidence="1">
    <location>
        <begin position="1"/>
        <end position="21"/>
    </location>
</feature>
<dbReference type="Proteomes" id="UP000241818">
    <property type="component" value="Unassembled WGS sequence"/>
</dbReference>
<dbReference type="InterPro" id="IPR002877">
    <property type="entry name" value="RNA_MeTrfase_FtsJ_dom"/>
</dbReference>
<evidence type="ECO:0000259" key="2">
    <source>
        <dbReference type="Pfam" id="PF01728"/>
    </source>
</evidence>
<dbReference type="EMBL" id="KZ679006">
    <property type="protein sequence ID" value="PSS28472.1"/>
    <property type="molecule type" value="Genomic_DNA"/>
</dbReference>
<accession>A0A2T3BGH5</accession>
<dbReference type="InParanoid" id="A0A2T3BGH5"/>
<evidence type="ECO:0000256" key="1">
    <source>
        <dbReference type="SAM" id="MobiDB-lite"/>
    </source>
</evidence>
<organism evidence="3 4">
    <name type="scientific">Amorphotheca resinae ATCC 22711</name>
    <dbReference type="NCBI Taxonomy" id="857342"/>
    <lineage>
        <taxon>Eukaryota</taxon>
        <taxon>Fungi</taxon>
        <taxon>Dikarya</taxon>
        <taxon>Ascomycota</taxon>
        <taxon>Pezizomycotina</taxon>
        <taxon>Leotiomycetes</taxon>
        <taxon>Helotiales</taxon>
        <taxon>Amorphothecaceae</taxon>
        <taxon>Amorphotheca</taxon>
    </lineage>
</organism>
<evidence type="ECO:0000313" key="3">
    <source>
        <dbReference type="EMBL" id="PSS28472.1"/>
    </source>
</evidence>
<reference evidence="3 4" key="1">
    <citation type="journal article" date="2018" name="New Phytol.">
        <title>Comparative genomics and transcriptomics depict ericoid mycorrhizal fungi as versatile saprotrophs and plant mutualists.</title>
        <authorList>
            <person name="Martino E."/>
            <person name="Morin E."/>
            <person name="Grelet G.A."/>
            <person name="Kuo A."/>
            <person name="Kohler A."/>
            <person name="Daghino S."/>
            <person name="Barry K.W."/>
            <person name="Cichocki N."/>
            <person name="Clum A."/>
            <person name="Dockter R.B."/>
            <person name="Hainaut M."/>
            <person name="Kuo R.C."/>
            <person name="LaButti K."/>
            <person name="Lindahl B.D."/>
            <person name="Lindquist E.A."/>
            <person name="Lipzen A."/>
            <person name="Khouja H.R."/>
            <person name="Magnuson J."/>
            <person name="Murat C."/>
            <person name="Ohm R.A."/>
            <person name="Singer S.W."/>
            <person name="Spatafora J.W."/>
            <person name="Wang M."/>
            <person name="Veneault-Fourrey C."/>
            <person name="Henrissat B."/>
            <person name="Grigoriev I.V."/>
            <person name="Martin F.M."/>
            <person name="Perotto S."/>
        </authorList>
    </citation>
    <scope>NUCLEOTIDE SEQUENCE [LARGE SCALE GENOMIC DNA]</scope>
    <source>
        <strain evidence="3 4">ATCC 22711</strain>
    </source>
</reference>
<dbReference type="GO" id="GO:0032259">
    <property type="term" value="P:methylation"/>
    <property type="evidence" value="ECO:0007669"/>
    <property type="project" value="InterPro"/>
</dbReference>
<dbReference type="Pfam" id="PF01728">
    <property type="entry name" value="FtsJ"/>
    <property type="match status" value="1"/>
</dbReference>
<dbReference type="RefSeq" id="XP_024725997.1">
    <property type="nucleotide sequence ID" value="XM_024869788.1"/>
</dbReference>
<feature type="domain" description="Ribosomal RNA methyltransferase FtsJ" evidence="2">
    <location>
        <begin position="101"/>
        <end position="280"/>
    </location>
</feature>
<dbReference type="AlphaFoldDB" id="A0A2T3BGH5"/>
<dbReference type="SUPFAM" id="SSF53335">
    <property type="entry name" value="S-adenosyl-L-methionine-dependent methyltransferases"/>
    <property type="match status" value="1"/>
</dbReference>
<dbReference type="GO" id="GO:0008168">
    <property type="term" value="F:methyltransferase activity"/>
    <property type="evidence" value="ECO:0007669"/>
    <property type="project" value="InterPro"/>
</dbReference>
<name>A0A2T3BGH5_AMORE</name>
<keyword evidence="4" id="KW-1185">Reference proteome</keyword>
<dbReference type="InterPro" id="IPR029063">
    <property type="entry name" value="SAM-dependent_MTases_sf"/>
</dbReference>
<protein>
    <recommendedName>
        <fullName evidence="2">Ribosomal RNA methyltransferase FtsJ domain-containing protein</fullName>
    </recommendedName>
</protein>
<dbReference type="Gene3D" id="3.40.50.150">
    <property type="entry name" value="Vaccinia Virus protein VP39"/>
    <property type="match status" value="1"/>
</dbReference>
<gene>
    <name evidence="3" type="ORF">M430DRAFT_93807</name>
</gene>
<dbReference type="GeneID" id="36577869"/>
<sequence length="354" mass="39976">MFDTITEPSTGESKDETSKILSNPDQLVQRFLLQTEPVFARLTGLREKGWANPAGDAYFQKQRSRADTADRNGASRFYTMMQQIGDELQRSTGALRQTPEEGVKILDLCMAPRGYTASALKYNPGATAFGITLPPAQGGHEILFESSQSSVILLDVTMLVKEFGTENPPRTHPEYASFIHERPYIRPTFDLVFCDGRVLRQHQRLGYRENKEPLRLTVSHLILALQRIRRGGTLIMLLHKIEAWHTLELLYNFSRFSSIQAFKPKKKHAIRSSSYLIAKNVQPDSDVARVSVEKWKIAWQRATFGANCEADEGVVAGSGHVKSVLDQFGNEYVKLGRPIWEIQAEALSKMDFTK</sequence>
<dbReference type="OrthoDB" id="417125at2759"/>